<feature type="compositionally biased region" description="Basic residues" evidence="1">
    <location>
        <begin position="987"/>
        <end position="996"/>
    </location>
</feature>
<reference evidence="4" key="1">
    <citation type="submission" date="2021-01" db="EMBL/GenBank/DDBJ databases">
        <title>Phytophthora aleatoria, a newly-described species from Pinus radiata is distinct from Phytophthora cactorum isolates based on comparative genomics.</title>
        <authorList>
            <person name="Mcdougal R."/>
            <person name="Panda P."/>
            <person name="Williams N."/>
            <person name="Studholme D.J."/>
        </authorList>
    </citation>
    <scope>NUCLEOTIDE SEQUENCE</scope>
    <source>
        <strain evidence="4">NZFS 3830</strain>
    </source>
</reference>
<dbReference type="VEuPathDB" id="FungiDB:PC110_g16776"/>
<dbReference type="Pfam" id="PF02225">
    <property type="entry name" value="PA"/>
    <property type="match status" value="1"/>
</dbReference>
<evidence type="ECO:0000313" key="4">
    <source>
        <dbReference type="EMBL" id="KAG6955138.1"/>
    </source>
</evidence>
<name>A0A8T1U8K1_9STRA</name>
<protein>
    <recommendedName>
        <fullName evidence="6">PA domain-containing protein</fullName>
    </recommendedName>
</protein>
<dbReference type="OrthoDB" id="119923at2759"/>
<dbReference type="AlphaFoldDB" id="A0A8T1U8K1"/>
<evidence type="ECO:0000259" key="2">
    <source>
        <dbReference type="Pfam" id="PF00857"/>
    </source>
</evidence>
<evidence type="ECO:0000256" key="1">
    <source>
        <dbReference type="SAM" id="MobiDB-lite"/>
    </source>
</evidence>
<feature type="compositionally biased region" description="Polar residues" evidence="1">
    <location>
        <begin position="230"/>
        <end position="239"/>
    </location>
</feature>
<dbReference type="Proteomes" id="UP000688947">
    <property type="component" value="Unassembled WGS sequence"/>
</dbReference>
<evidence type="ECO:0008006" key="6">
    <source>
        <dbReference type="Google" id="ProtNLM"/>
    </source>
</evidence>
<accession>A0A8T1U8K1</accession>
<feature type="compositionally biased region" description="Polar residues" evidence="1">
    <location>
        <begin position="649"/>
        <end position="666"/>
    </location>
</feature>
<dbReference type="PANTHER" id="PTHR43540">
    <property type="entry name" value="PEROXYUREIDOACRYLATE/UREIDOACRYLATE AMIDOHYDROLASE-RELATED"/>
    <property type="match status" value="1"/>
</dbReference>
<dbReference type="InterPro" id="IPR050272">
    <property type="entry name" value="Isochorismatase-like_hydrls"/>
</dbReference>
<dbReference type="InterPro" id="IPR003137">
    <property type="entry name" value="PA_domain"/>
</dbReference>
<feature type="compositionally biased region" description="Polar residues" evidence="1">
    <location>
        <begin position="927"/>
        <end position="944"/>
    </location>
</feature>
<evidence type="ECO:0000313" key="5">
    <source>
        <dbReference type="Proteomes" id="UP000688947"/>
    </source>
</evidence>
<sequence length="996" mass="107581">MFWPFLELQGRLVYCPLADFGASGVREGQDIYAQAVVAQPVTAHMPLKNASELSGKIAVLQRGICDFVTKVLHAQQAGAVAVLVANTCDDNAGGEAFVMDAGQRVDQVAETVSIPAMMVSRSQSTDIFQQIREAYLDRKELCFTIRFLGAQTASRVLAQQESLAQQSRNAARSIELKQQREQQQQEAASLLRNRLGKASQSKGSTAVSSSESVVATPSSSASELALDWSPTSSYSAGSTRRSHRGERSYGMSPGNNQEEVQVEEGVHAAATLAMLHWCPLTTALVIVDVQNYFTLPHGYGARRTTASSDSKKDPRGLDAQFYDRVDNVLIPTIQDVLLACRASEGMEVVYSVVESATRDGRERSRAHKHAGIHVSKNGFGAQVPKRIAPVDESDIVLSRTGVNVFAATNLDYILRNLMVTHIVVVGISVLGSCPDTTPRTPTSFSPGETIDVRYWRNNHLGGFIRWAISPVGSETAFDFDDNVFFYTCRESGPDCVPADGSTYRYAGDSSGPNTISCGDTITLPDWLREGDYVLQWVWFSVGSSSGNVGWAEPQFVSCADITLTSAGSSSEPKCPTFVGGDRVTKNDNLGNNECFYFYTNSIESTQYKGSNEDYEQYYIFGKPSYVENCSGSTADSGNSSTAPATQISATIDTTENPWMATPTATHAPTGKAQEFTSNESNVADEASDIPNESIGDDYPVGTVAPGGCRGCPDTTPRTPTSFSPGETIDVRYWRNNHLGGFIRWAISPVGSETAFDFDDNVFFYTCRESGPDCVPADGSTYRYAGDSSGPNTISCGDTITLPDWLREGDYVLQWVWFSVGSSSGNVGWAEPQFVSCADITLTSAGSSSEPKCPTFVGGDRVTKNDNLGNNECFYFYTNSIESTQYKGSNEDYEQYYIFGKPSYVENCSGSTADSGNSSTAPATQISATIDTTENPWMATPTATHAPTGKAQEFTSNESNVADEASDIPNESIGDDYPVGTVAPGGCRGKKRSWTRG</sequence>
<dbReference type="VEuPathDB" id="FungiDB:PC110_g16778"/>
<feature type="region of interest" description="Disordered" evidence="1">
    <location>
        <begin position="230"/>
        <end position="260"/>
    </location>
</feature>
<dbReference type="Pfam" id="PF00857">
    <property type="entry name" value="Isochorismatase"/>
    <property type="match status" value="1"/>
</dbReference>
<evidence type="ECO:0000259" key="3">
    <source>
        <dbReference type="Pfam" id="PF02225"/>
    </source>
</evidence>
<feature type="region of interest" description="Disordered" evidence="1">
    <location>
        <begin position="649"/>
        <end position="698"/>
    </location>
</feature>
<gene>
    <name evidence="4" type="ORF">JG687_00011399</name>
</gene>
<dbReference type="EMBL" id="JAENGZ010000697">
    <property type="protein sequence ID" value="KAG6955138.1"/>
    <property type="molecule type" value="Genomic_DNA"/>
</dbReference>
<feature type="domain" description="Isochorismatase-like" evidence="2">
    <location>
        <begin position="282"/>
        <end position="428"/>
    </location>
</feature>
<feature type="domain" description="PA" evidence="3">
    <location>
        <begin position="35"/>
        <end position="125"/>
    </location>
</feature>
<dbReference type="InterPro" id="IPR000868">
    <property type="entry name" value="Isochorismatase-like_dom"/>
</dbReference>
<feature type="region of interest" description="Disordered" evidence="1">
    <location>
        <begin position="927"/>
        <end position="996"/>
    </location>
</feature>
<dbReference type="CDD" id="cd04818">
    <property type="entry name" value="PA_subtilisin_1"/>
    <property type="match status" value="1"/>
</dbReference>
<organism evidence="4 5">
    <name type="scientific">Phytophthora cactorum</name>
    <dbReference type="NCBI Taxonomy" id="29920"/>
    <lineage>
        <taxon>Eukaryota</taxon>
        <taxon>Sar</taxon>
        <taxon>Stramenopiles</taxon>
        <taxon>Oomycota</taxon>
        <taxon>Peronosporomycetes</taxon>
        <taxon>Peronosporales</taxon>
        <taxon>Peronosporaceae</taxon>
        <taxon>Phytophthora</taxon>
    </lineage>
</organism>
<feature type="compositionally biased region" description="Low complexity" evidence="1">
    <location>
        <begin position="204"/>
        <end position="214"/>
    </location>
</feature>
<proteinExistence type="predicted"/>
<feature type="region of interest" description="Disordered" evidence="1">
    <location>
        <begin position="194"/>
        <end position="214"/>
    </location>
</feature>
<dbReference type="PANTHER" id="PTHR43540:SF1">
    <property type="entry name" value="ISOCHORISMATASE HYDROLASE"/>
    <property type="match status" value="1"/>
</dbReference>
<comment type="caution">
    <text evidence="4">The sequence shown here is derived from an EMBL/GenBank/DDBJ whole genome shotgun (WGS) entry which is preliminary data.</text>
</comment>